<dbReference type="PROSITE" id="PS50850">
    <property type="entry name" value="MFS"/>
    <property type="match status" value="1"/>
</dbReference>
<keyword evidence="3 6" id="KW-0812">Transmembrane</keyword>
<keyword evidence="2" id="KW-0813">Transport</keyword>
<dbReference type="GO" id="GO:0016020">
    <property type="term" value="C:membrane"/>
    <property type="evidence" value="ECO:0007669"/>
    <property type="project" value="UniProtKB-SubCell"/>
</dbReference>
<dbReference type="Proteomes" id="UP000095023">
    <property type="component" value="Unassembled WGS sequence"/>
</dbReference>
<evidence type="ECO:0000256" key="2">
    <source>
        <dbReference type="ARBA" id="ARBA00022448"/>
    </source>
</evidence>
<dbReference type="Gene3D" id="1.20.1250.20">
    <property type="entry name" value="MFS general substrate transporter like domains"/>
    <property type="match status" value="2"/>
</dbReference>
<feature type="transmembrane region" description="Helical" evidence="6">
    <location>
        <begin position="159"/>
        <end position="181"/>
    </location>
</feature>
<feature type="domain" description="Major facilitator superfamily (MFS) profile" evidence="7">
    <location>
        <begin position="67"/>
        <end position="482"/>
    </location>
</feature>
<feature type="transmembrane region" description="Helical" evidence="6">
    <location>
        <begin position="333"/>
        <end position="357"/>
    </location>
</feature>
<evidence type="ECO:0000259" key="7">
    <source>
        <dbReference type="PROSITE" id="PS50850"/>
    </source>
</evidence>
<evidence type="ECO:0000256" key="5">
    <source>
        <dbReference type="ARBA" id="ARBA00023136"/>
    </source>
</evidence>
<accession>A0A1E4TFX3</accession>
<feature type="transmembrane region" description="Helical" evidence="6">
    <location>
        <begin position="364"/>
        <end position="382"/>
    </location>
</feature>
<dbReference type="FunFam" id="1.20.1250.20:FF:000013">
    <property type="entry name" value="MFS general substrate transporter"/>
    <property type="match status" value="1"/>
</dbReference>
<dbReference type="InterPro" id="IPR011701">
    <property type="entry name" value="MFS"/>
</dbReference>
<feature type="transmembrane region" description="Helical" evidence="6">
    <location>
        <begin position="106"/>
        <end position="126"/>
    </location>
</feature>
<evidence type="ECO:0000256" key="1">
    <source>
        <dbReference type="ARBA" id="ARBA00004141"/>
    </source>
</evidence>
<dbReference type="GO" id="GO:0022857">
    <property type="term" value="F:transmembrane transporter activity"/>
    <property type="evidence" value="ECO:0007669"/>
    <property type="project" value="InterPro"/>
</dbReference>
<dbReference type="Pfam" id="PF07690">
    <property type="entry name" value="MFS_1"/>
    <property type="match status" value="1"/>
</dbReference>
<protein>
    <recommendedName>
        <fullName evidence="7">Major facilitator superfamily (MFS) profile domain-containing protein</fullName>
    </recommendedName>
</protein>
<dbReference type="OrthoDB" id="2962993at2759"/>
<dbReference type="FunFam" id="1.20.1250.20:FF:000034">
    <property type="entry name" value="MFS general substrate transporter"/>
    <property type="match status" value="1"/>
</dbReference>
<keyword evidence="9" id="KW-1185">Reference proteome</keyword>
<dbReference type="PANTHER" id="PTHR43791:SF54">
    <property type="entry name" value="MAJOR FACILITATOR SUPERFAMILY (MFS) PROFILE DOMAIN-CONTAINING PROTEIN-RELATED"/>
    <property type="match status" value="1"/>
</dbReference>
<name>A0A1E4TFX3_9ASCO</name>
<comment type="subcellular location">
    <subcellularLocation>
        <location evidence="1">Membrane</location>
        <topology evidence="1">Multi-pass membrane protein</topology>
    </subcellularLocation>
</comment>
<proteinExistence type="predicted"/>
<feature type="transmembrane region" description="Helical" evidence="6">
    <location>
        <begin position="193"/>
        <end position="214"/>
    </location>
</feature>
<reference evidence="9" key="1">
    <citation type="submission" date="2016-02" db="EMBL/GenBank/DDBJ databases">
        <title>Comparative genomics of biotechnologically important yeasts.</title>
        <authorList>
            <consortium name="DOE Joint Genome Institute"/>
            <person name="Riley R."/>
            <person name="Haridas S."/>
            <person name="Wolfe K.H."/>
            <person name="Lopes M.R."/>
            <person name="Hittinger C.T."/>
            <person name="Goker M."/>
            <person name="Salamov A."/>
            <person name="Wisecaver J."/>
            <person name="Long T.M."/>
            <person name="Aerts A.L."/>
            <person name="Barry K."/>
            <person name="Choi C."/>
            <person name="Clum A."/>
            <person name="Coughlan A.Y."/>
            <person name="Deshpande S."/>
            <person name="Douglass A.P."/>
            <person name="Hanson S.J."/>
            <person name="Klenk H.-P."/>
            <person name="Labutti K."/>
            <person name="Lapidus A."/>
            <person name="Lindquist E."/>
            <person name="Lipzen A."/>
            <person name="Meier-Kolthoff J.P."/>
            <person name="Ohm R.A."/>
            <person name="Otillar R.P."/>
            <person name="Pangilinan J."/>
            <person name="Peng Y."/>
            <person name="Rokas A."/>
            <person name="Rosa C.A."/>
            <person name="Scheuner C."/>
            <person name="Sibirny A.A."/>
            <person name="Slot J.C."/>
            <person name="Stielow J.B."/>
            <person name="Sun H."/>
            <person name="Kurtzman C.P."/>
            <person name="Blackwell M."/>
            <person name="Jeffries T.W."/>
            <person name="Grigoriev I.V."/>
        </authorList>
    </citation>
    <scope>NUCLEOTIDE SEQUENCE [LARGE SCALE GENOMIC DNA]</scope>
    <source>
        <strain evidence="9">NRRL Y-17796</strain>
    </source>
</reference>
<feature type="transmembrane region" description="Helical" evidence="6">
    <location>
        <begin position="423"/>
        <end position="445"/>
    </location>
</feature>
<feature type="transmembrane region" description="Helical" evidence="6">
    <location>
        <begin position="298"/>
        <end position="321"/>
    </location>
</feature>
<evidence type="ECO:0000256" key="3">
    <source>
        <dbReference type="ARBA" id="ARBA00022692"/>
    </source>
</evidence>
<evidence type="ECO:0000313" key="9">
    <source>
        <dbReference type="Proteomes" id="UP000095023"/>
    </source>
</evidence>
<dbReference type="InterPro" id="IPR020846">
    <property type="entry name" value="MFS_dom"/>
</dbReference>
<evidence type="ECO:0000256" key="6">
    <source>
        <dbReference type="SAM" id="Phobius"/>
    </source>
</evidence>
<dbReference type="PANTHER" id="PTHR43791">
    <property type="entry name" value="PERMEASE-RELATED"/>
    <property type="match status" value="1"/>
</dbReference>
<sequence>MSLDNKSASSAEHIDNVDKTGAGLNAEHFAVHTKEHTEALRAEYEELTERMGPQGSNRLLRKIDYRLPPILAILYLLAYLDRGNIGNARIAGMQVDLNMTGQQYNIALTLFFITYSVFEIPSNIALRYIRPSIWLPLLIFTWGTVMTLFGVVQNYKGLWAARFFLGVAEAGFFPGAIYCLNIWYQRHEIQKRVAFFFSTASLSGAFSGLLAYGIGFMHGVGGLEGWRWIFIIEGLATVTIGTACAAMLPDDPMRAKWLTEDEKRFMILRSTFNSEQFQDVSARGPWKWRYLWEALTNYYIYLTVIQFWAVSVTGYALTYMLPVVIRGLGFSTAISQLLTIPPSFCACVACLVTAYFSDRMKLRMPFIAVPITISIAGLIIPICTASVAPVYFATFLILIGINASFPGVIAWNSNNLVGGWRHTLGSAAQLTFGNLGGIIGSNVFIESQAPHYPVGYGVCLGICGACIISCFILVFILRSINKKRDRMTEEEIYAQYTAKELAAMGDRSPLFRYTL</sequence>
<keyword evidence="4 6" id="KW-1133">Transmembrane helix</keyword>
<gene>
    <name evidence="8" type="ORF">CANCADRAFT_2334</name>
</gene>
<dbReference type="AlphaFoldDB" id="A0A1E4TFX3"/>
<organism evidence="8 9">
    <name type="scientific">Tortispora caseinolytica NRRL Y-17796</name>
    <dbReference type="NCBI Taxonomy" id="767744"/>
    <lineage>
        <taxon>Eukaryota</taxon>
        <taxon>Fungi</taxon>
        <taxon>Dikarya</taxon>
        <taxon>Ascomycota</taxon>
        <taxon>Saccharomycotina</taxon>
        <taxon>Trigonopsidomycetes</taxon>
        <taxon>Trigonopsidales</taxon>
        <taxon>Trigonopsidaceae</taxon>
        <taxon>Tortispora</taxon>
    </lineage>
</organism>
<dbReference type="SUPFAM" id="SSF103473">
    <property type="entry name" value="MFS general substrate transporter"/>
    <property type="match status" value="1"/>
</dbReference>
<keyword evidence="5 6" id="KW-0472">Membrane</keyword>
<feature type="transmembrane region" description="Helical" evidence="6">
    <location>
        <begin position="133"/>
        <end position="153"/>
    </location>
</feature>
<feature type="transmembrane region" description="Helical" evidence="6">
    <location>
        <begin position="451"/>
        <end position="477"/>
    </location>
</feature>
<feature type="transmembrane region" description="Helical" evidence="6">
    <location>
        <begin position="388"/>
        <end position="411"/>
    </location>
</feature>
<evidence type="ECO:0000313" key="8">
    <source>
        <dbReference type="EMBL" id="ODV90603.1"/>
    </source>
</evidence>
<dbReference type="EMBL" id="KV453842">
    <property type="protein sequence ID" value="ODV90603.1"/>
    <property type="molecule type" value="Genomic_DNA"/>
</dbReference>
<evidence type="ECO:0000256" key="4">
    <source>
        <dbReference type="ARBA" id="ARBA00022989"/>
    </source>
</evidence>
<dbReference type="InterPro" id="IPR036259">
    <property type="entry name" value="MFS_trans_sf"/>
</dbReference>
<feature type="transmembrane region" description="Helical" evidence="6">
    <location>
        <begin position="226"/>
        <end position="248"/>
    </location>
</feature>